<dbReference type="PANTHER" id="PTHR42850">
    <property type="entry name" value="METALLOPHOSPHOESTERASE"/>
    <property type="match status" value="1"/>
</dbReference>
<protein>
    <recommendedName>
        <fullName evidence="1">Calcineurin-like phosphoesterase domain-containing protein</fullName>
    </recommendedName>
</protein>
<dbReference type="Pfam" id="PF00149">
    <property type="entry name" value="Metallophos"/>
    <property type="match status" value="1"/>
</dbReference>
<feature type="domain" description="Calcineurin-like phosphoesterase" evidence="1">
    <location>
        <begin position="65"/>
        <end position="273"/>
    </location>
</feature>
<reference evidence="2" key="1">
    <citation type="submission" date="2021-01" db="EMBL/GenBank/DDBJ databases">
        <authorList>
            <person name="Eckstrom K.M.E."/>
        </authorList>
    </citation>
    <scope>NUCLEOTIDE SEQUENCE</scope>
    <source>
        <strain evidence="2">UVCC 0001</strain>
    </source>
</reference>
<name>A0AAD9IHF4_PROWI</name>
<proteinExistence type="predicted"/>
<dbReference type="InterPro" id="IPR029052">
    <property type="entry name" value="Metallo-depent_PP-like"/>
</dbReference>
<evidence type="ECO:0000313" key="2">
    <source>
        <dbReference type="EMBL" id="KAK2077638.1"/>
    </source>
</evidence>
<dbReference type="EMBL" id="JASFZW010000006">
    <property type="protein sequence ID" value="KAK2077638.1"/>
    <property type="molecule type" value="Genomic_DNA"/>
</dbReference>
<comment type="caution">
    <text evidence="2">The sequence shown here is derived from an EMBL/GenBank/DDBJ whole genome shotgun (WGS) entry which is preliminary data.</text>
</comment>
<dbReference type="InterPro" id="IPR004843">
    <property type="entry name" value="Calcineurin-like_PHP"/>
</dbReference>
<sequence>MSGVGGLGNKNYNNAMSCCGLHPFRALGNWLLPRKKKGAKVTPEGNPLPKAVHASVPASRTVGRRVIIVGDVHGCLEDLQMLLEAIARQDDIVIITGGHHGQGPRRLRGETIDFAARSGIMTVRGNHDDRGVRIWREWKNEGVAPPDRGDFAWVRQVDAAHEDYLVNIPFTIRLEAYGVVVVHGGLLPGVPLAEQDMRTVYTIRDVAPRHPPPFGLFSWARERRVLREAVQSGQIHVPPAYQLEALERPGEAKENTRPWAGQYVGPDHVIFGHASSRSLQLEPFATGIDTACVAGGYLSACILPALDADGQAIPDYQPLPPYMYQQSVRLFDGEGVLARLCMQPSLQPGDALDKAKGEAVGKAELAAAHAA</sequence>
<keyword evidence="3" id="KW-1185">Reference proteome</keyword>
<dbReference type="PANTHER" id="PTHR42850:SF4">
    <property type="entry name" value="ZINC-DEPENDENT ENDOPOLYPHOSPHATASE"/>
    <property type="match status" value="1"/>
</dbReference>
<dbReference type="InterPro" id="IPR050126">
    <property type="entry name" value="Ap4A_hydrolase"/>
</dbReference>
<dbReference type="GO" id="GO:0016791">
    <property type="term" value="F:phosphatase activity"/>
    <property type="evidence" value="ECO:0007669"/>
    <property type="project" value="TreeGrafter"/>
</dbReference>
<dbReference type="GO" id="GO:0006798">
    <property type="term" value="P:polyphosphate catabolic process"/>
    <property type="evidence" value="ECO:0007669"/>
    <property type="project" value="TreeGrafter"/>
</dbReference>
<gene>
    <name evidence="2" type="ORF">QBZ16_004484</name>
</gene>
<evidence type="ECO:0000313" key="3">
    <source>
        <dbReference type="Proteomes" id="UP001255856"/>
    </source>
</evidence>
<dbReference type="GO" id="GO:0005737">
    <property type="term" value="C:cytoplasm"/>
    <property type="evidence" value="ECO:0007669"/>
    <property type="project" value="TreeGrafter"/>
</dbReference>
<dbReference type="Proteomes" id="UP001255856">
    <property type="component" value="Unassembled WGS sequence"/>
</dbReference>
<dbReference type="GO" id="GO:0000298">
    <property type="term" value="F:endopolyphosphatase activity"/>
    <property type="evidence" value="ECO:0007669"/>
    <property type="project" value="TreeGrafter"/>
</dbReference>
<dbReference type="SUPFAM" id="SSF56300">
    <property type="entry name" value="Metallo-dependent phosphatases"/>
    <property type="match status" value="1"/>
</dbReference>
<organism evidence="2 3">
    <name type="scientific">Prototheca wickerhamii</name>
    <dbReference type="NCBI Taxonomy" id="3111"/>
    <lineage>
        <taxon>Eukaryota</taxon>
        <taxon>Viridiplantae</taxon>
        <taxon>Chlorophyta</taxon>
        <taxon>core chlorophytes</taxon>
        <taxon>Trebouxiophyceae</taxon>
        <taxon>Chlorellales</taxon>
        <taxon>Chlorellaceae</taxon>
        <taxon>Prototheca</taxon>
    </lineage>
</organism>
<accession>A0AAD9IHF4</accession>
<dbReference type="Gene3D" id="3.60.21.10">
    <property type="match status" value="1"/>
</dbReference>
<dbReference type="AlphaFoldDB" id="A0AAD9IHF4"/>
<evidence type="ECO:0000259" key="1">
    <source>
        <dbReference type="Pfam" id="PF00149"/>
    </source>
</evidence>